<reference evidence="1" key="1">
    <citation type="submission" date="2024-09" db="EMBL/GenBank/DDBJ databases">
        <title>Black Yeasts Isolated from many extreme environments.</title>
        <authorList>
            <person name="Coleine C."/>
            <person name="Stajich J.E."/>
            <person name="Selbmann L."/>
        </authorList>
    </citation>
    <scope>NUCLEOTIDE SEQUENCE</scope>
    <source>
        <strain evidence="1">CCFEE 5737</strain>
    </source>
</reference>
<sequence length="210" mass="22625">MCHKVTYTYTLCSHPDTSSRNRSPLRPIKDAGAGAARTMKPLVYIHHCDTAMQSSSPTKRCEDLDCETLALGLQGWCPGCRLSNVSAGCEVRKGAKSCGDVGLMKHEEKGDGEGDGWVVVDRKDGMRWDEEESPGEEKGGDGTEEDSSSDGSLPSALPSSPREERDSDDNDVGRARIGAWADCVGESDKWVAQGDASWKRQSVSVQDVSA</sequence>
<evidence type="ECO:0000313" key="2">
    <source>
        <dbReference type="Proteomes" id="UP001186974"/>
    </source>
</evidence>
<protein>
    <submittedName>
        <fullName evidence="1">Uncharacterized protein</fullName>
    </submittedName>
</protein>
<organism evidence="1 2">
    <name type="scientific">Coniosporium uncinatum</name>
    <dbReference type="NCBI Taxonomy" id="93489"/>
    <lineage>
        <taxon>Eukaryota</taxon>
        <taxon>Fungi</taxon>
        <taxon>Dikarya</taxon>
        <taxon>Ascomycota</taxon>
        <taxon>Pezizomycotina</taxon>
        <taxon>Dothideomycetes</taxon>
        <taxon>Dothideomycetes incertae sedis</taxon>
        <taxon>Coniosporium</taxon>
    </lineage>
</organism>
<keyword evidence="2" id="KW-1185">Reference proteome</keyword>
<dbReference type="Proteomes" id="UP001186974">
    <property type="component" value="Unassembled WGS sequence"/>
</dbReference>
<evidence type="ECO:0000313" key="1">
    <source>
        <dbReference type="EMBL" id="KAK3081830.1"/>
    </source>
</evidence>
<accession>A0ACC3DYP6</accession>
<comment type="caution">
    <text evidence="1">The sequence shown here is derived from an EMBL/GenBank/DDBJ whole genome shotgun (WGS) entry which is preliminary data.</text>
</comment>
<proteinExistence type="predicted"/>
<name>A0ACC3DYP6_9PEZI</name>
<gene>
    <name evidence="1" type="ORF">LTS18_001083</name>
</gene>
<dbReference type="EMBL" id="JAWDJW010000055">
    <property type="protein sequence ID" value="KAK3081830.1"/>
    <property type="molecule type" value="Genomic_DNA"/>
</dbReference>